<keyword evidence="5 8" id="KW-0175">Coiled coil</keyword>
<evidence type="ECO:0000256" key="6">
    <source>
        <dbReference type="ARBA" id="ARBA00024898"/>
    </source>
</evidence>
<evidence type="ECO:0000256" key="7">
    <source>
        <dbReference type="ARBA" id="ARBA00026004"/>
    </source>
</evidence>
<reference evidence="10" key="2">
    <citation type="submission" date="2014-07" db="EMBL/GenBank/DDBJ databases">
        <authorList>
            <person name="Hull J."/>
        </authorList>
    </citation>
    <scope>NUCLEOTIDE SEQUENCE</scope>
</reference>
<proteinExistence type="inferred from homology"/>
<evidence type="ECO:0000256" key="3">
    <source>
        <dbReference type="ARBA" id="ARBA00018920"/>
    </source>
</evidence>
<gene>
    <name evidence="10" type="primary">Lztfl1</name>
    <name evidence="10" type="ORF">CM83_20020</name>
</gene>
<dbReference type="AlphaFoldDB" id="A0A0A9X1Q0"/>
<organism evidence="10">
    <name type="scientific">Lygus hesperus</name>
    <name type="common">Western plant bug</name>
    <dbReference type="NCBI Taxonomy" id="30085"/>
    <lineage>
        <taxon>Eukaryota</taxon>
        <taxon>Metazoa</taxon>
        <taxon>Ecdysozoa</taxon>
        <taxon>Arthropoda</taxon>
        <taxon>Hexapoda</taxon>
        <taxon>Insecta</taxon>
        <taxon>Pterygota</taxon>
        <taxon>Neoptera</taxon>
        <taxon>Paraneoptera</taxon>
        <taxon>Hemiptera</taxon>
        <taxon>Heteroptera</taxon>
        <taxon>Panheteroptera</taxon>
        <taxon>Cimicomorpha</taxon>
        <taxon>Miridae</taxon>
        <taxon>Mirini</taxon>
        <taxon>Lygus</taxon>
    </lineage>
</organism>
<evidence type="ECO:0000313" key="10">
    <source>
        <dbReference type="EMBL" id="JAG14617.1"/>
    </source>
</evidence>
<comment type="subunit">
    <text evidence="7">Self-associates. Interacts with BBS9; the interaction mediates the association of LZTL1 with the BBsome complex and regulates BBSome ciliary trafficking.</text>
</comment>
<dbReference type="InterPro" id="IPR026157">
    <property type="entry name" value="LZTFL1"/>
</dbReference>
<keyword evidence="4" id="KW-0963">Cytoplasm</keyword>
<sequence length="306" mass="35354">ADWIQFNDSEAFGLNDQHQNLVRNYLKFNKHERQKHLKFIELSFQDVVNQLNEPTYTKDEVEALFEQLKDLVSGEVTSESISMAHMNVLLLTQMLTQAEKWHLTMTLDFSEIQNRELLDKVKVMEESDGKLNLPVRLQPLDDNSGSVELLRNEIERLLKANQALESKLSDAQSQLEDLQGEEKRINQLCELKEKELFDLKEKTTILSEPPEETEDKEKSDSEKLLGEYEKVLSEQLGLELESMRQEFLKVQSQLTLAEQELERKFNQTAAYSNMKAIIAKKNRSSEGTEEPAEQSPKDSISSRSCE</sequence>
<reference evidence="10" key="1">
    <citation type="journal article" date="2014" name="PLoS ONE">
        <title>Transcriptome-Based Identification of ABC Transporters in the Western Tarnished Plant Bug Lygus hesperus.</title>
        <authorList>
            <person name="Hull J.J."/>
            <person name="Chaney K."/>
            <person name="Geib S.M."/>
            <person name="Fabrick J.A."/>
            <person name="Brent C.S."/>
            <person name="Walsh D."/>
            <person name="Lavine L.C."/>
        </authorList>
    </citation>
    <scope>NUCLEOTIDE SEQUENCE</scope>
</reference>
<feature type="region of interest" description="Disordered" evidence="9">
    <location>
        <begin position="202"/>
        <end position="222"/>
    </location>
</feature>
<evidence type="ECO:0000256" key="9">
    <source>
        <dbReference type="SAM" id="MobiDB-lite"/>
    </source>
</evidence>
<comment type="similarity">
    <text evidence="2">Belongs to the LZTFL1 family.</text>
</comment>
<dbReference type="PANTHER" id="PTHR21635:SF0">
    <property type="entry name" value="LEUCINE ZIPPER TRANSCRIPTION FACTOR-LIKE PROTEIN 1"/>
    <property type="match status" value="1"/>
</dbReference>
<comment type="subcellular location">
    <subcellularLocation>
        <location evidence="1">Cytoplasm</location>
    </subcellularLocation>
</comment>
<dbReference type="Pfam" id="PF15294">
    <property type="entry name" value="Leu_zip"/>
    <property type="match status" value="1"/>
</dbReference>
<dbReference type="EMBL" id="GBHO01028987">
    <property type="protein sequence ID" value="JAG14617.1"/>
    <property type="molecule type" value="Transcribed_RNA"/>
</dbReference>
<dbReference type="GO" id="GO:0005737">
    <property type="term" value="C:cytoplasm"/>
    <property type="evidence" value="ECO:0007669"/>
    <property type="project" value="UniProtKB-SubCell"/>
</dbReference>
<feature type="coiled-coil region" evidence="8">
    <location>
        <begin position="147"/>
        <end position="195"/>
    </location>
</feature>
<accession>A0A0A9X1Q0</accession>
<feature type="compositionally biased region" description="Polar residues" evidence="9">
    <location>
        <begin position="297"/>
        <end position="306"/>
    </location>
</feature>
<evidence type="ECO:0000256" key="5">
    <source>
        <dbReference type="ARBA" id="ARBA00023054"/>
    </source>
</evidence>
<dbReference type="PANTHER" id="PTHR21635">
    <property type="entry name" value="LEUCINE ZIPPER TRANSCRIPTION FACTOR LIKE"/>
    <property type="match status" value="1"/>
</dbReference>
<protein>
    <recommendedName>
        <fullName evidence="3">Leucine zipper transcription factor-like protein 1</fullName>
    </recommendedName>
</protein>
<evidence type="ECO:0000256" key="1">
    <source>
        <dbReference type="ARBA" id="ARBA00004496"/>
    </source>
</evidence>
<comment type="function">
    <text evidence="6">Regulates ciliary localization of the BBSome complex. Together with the BBSome complex, controls SMO ciliary trafficking and contributes to the sonic hedgehog (SHH) pathway regulation. May play a role in neurite outgrowth. May have tumor suppressor function.</text>
</comment>
<evidence type="ECO:0000256" key="8">
    <source>
        <dbReference type="SAM" id="Coils"/>
    </source>
</evidence>
<name>A0A0A9X1Q0_LYGHE</name>
<evidence type="ECO:0000256" key="2">
    <source>
        <dbReference type="ARBA" id="ARBA00008868"/>
    </source>
</evidence>
<feature type="region of interest" description="Disordered" evidence="9">
    <location>
        <begin position="281"/>
        <end position="306"/>
    </location>
</feature>
<evidence type="ECO:0000256" key="4">
    <source>
        <dbReference type="ARBA" id="ARBA00022490"/>
    </source>
</evidence>
<feature type="non-terminal residue" evidence="10">
    <location>
        <position position="1"/>
    </location>
</feature>
<dbReference type="GO" id="GO:1903565">
    <property type="term" value="P:negative regulation of protein localization to cilium"/>
    <property type="evidence" value="ECO:0007669"/>
    <property type="project" value="TreeGrafter"/>
</dbReference>